<dbReference type="OrthoDB" id="7889051at2"/>
<evidence type="ECO:0000313" key="3">
    <source>
        <dbReference type="Proteomes" id="UP000321085"/>
    </source>
</evidence>
<dbReference type="EMBL" id="BJYU01000009">
    <property type="protein sequence ID" value="GEO13368.1"/>
    <property type="molecule type" value="Genomic_DNA"/>
</dbReference>
<reference evidence="2 3" key="1">
    <citation type="submission" date="2019-07" db="EMBL/GenBank/DDBJ databases">
        <title>Whole genome shotgun sequence of Microvirga aerophila NBRC 106136.</title>
        <authorList>
            <person name="Hosoyama A."/>
            <person name="Uohara A."/>
            <person name="Ohji S."/>
            <person name="Ichikawa N."/>
        </authorList>
    </citation>
    <scope>NUCLEOTIDE SEQUENCE [LARGE SCALE GENOMIC DNA]</scope>
    <source>
        <strain evidence="2 3">NBRC 106136</strain>
    </source>
</reference>
<evidence type="ECO:0000313" key="2">
    <source>
        <dbReference type="EMBL" id="GEO13368.1"/>
    </source>
</evidence>
<comment type="caution">
    <text evidence="2">The sequence shown here is derived from an EMBL/GenBank/DDBJ whole genome shotgun (WGS) entry which is preliminary data.</text>
</comment>
<feature type="signal peptide" evidence="1">
    <location>
        <begin position="1"/>
        <end position="26"/>
    </location>
</feature>
<dbReference type="Proteomes" id="UP000321085">
    <property type="component" value="Unassembled WGS sequence"/>
</dbReference>
<keyword evidence="1" id="KW-0732">Signal</keyword>
<proteinExistence type="predicted"/>
<dbReference type="AlphaFoldDB" id="A0A512BN28"/>
<protein>
    <submittedName>
        <fullName evidence="2">Uncharacterized protein</fullName>
    </submittedName>
</protein>
<sequence length="174" mass="18574">MISTNRTAVAAAALMIAGFSLPGAQAAEDAFLDRFKGSWTGSGRVQRNAETSPWQVNCRVTGNTGQDRISIQGNCRAAIIIQRQIAADLTYNPRSGDYSGTYIGARVGPARLTGTRKGDVVNLKIAWPKPVNGDSQAEMTIQNTGSGMLRIVVRDNLSPGGPVQQTSDLVLRQQ</sequence>
<feature type="chain" id="PRO_5021741424" evidence="1">
    <location>
        <begin position="27"/>
        <end position="174"/>
    </location>
</feature>
<gene>
    <name evidence="2" type="ORF">MAE02_10640</name>
</gene>
<evidence type="ECO:0000256" key="1">
    <source>
        <dbReference type="SAM" id="SignalP"/>
    </source>
</evidence>
<organism evidence="2 3">
    <name type="scientific">Microvirga aerophila</name>
    <dbReference type="NCBI Taxonomy" id="670291"/>
    <lineage>
        <taxon>Bacteria</taxon>
        <taxon>Pseudomonadati</taxon>
        <taxon>Pseudomonadota</taxon>
        <taxon>Alphaproteobacteria</taxon>
        <taxon>Hyphomicrobiales</taxon>
        <taxon>Methylobacteriaceae</taxon>
        <taxon>Microvirga</taxon>
    </lineage>
</organism>
<keyword evidence="3" id="KW-1185">Reference proteome</keyword>
<name>A0A512BN28_9HYPH</name>
<accession>A0A512BN28</accession>
<dbReference type="RefSeq" id="WP_114184863.1">
    <property type="nucleotide sequence ID" value="NZ_BJYU01000009.1"/>
</dbReference>